<comment type="caution">
    <text evidence="1">The sequence shown here is derived from an EMBL/GenBank/DDBJ whole genome shotgun (WGS) entry which is preliminary data.</text>
</comment>
<dbReference type="EMBL" id="BMAO01006704">
    <property type="protein sequence ID" value="GFR10777.1"/>
    <property type="molecule type" value="Genomic_DNA"/>
</dbReference>
<sequence>MDLYDALSNFLCDKPEMKHLKTVDGESFYLTDIFEKLNLLSKQLRGSNKTAVDPKTKIFGFVIFIE</sequence>
<protein>
    <submittedName>
        <fullName evidence="1">Uncharacterized protein</fullName>
    </submittedName>
</protein>
<dbReference type="AlphaFoldDB" id="A0A8X6LJL2"/>
<evidence type="ECO:0000313" key="2">
    <source>
        <dbReference type="Proteomes" id="UP000887116"/>
    </source>
</evidence>
<gene>
    <name evidence="1" type="ORF">TNCT_124631</name>
</gene>
<accession>A0A8X6LJL2</accession>
<proteinExistence type="predicted"/>
<organism evidence="1 2">
    <name type="scientific">Trichonephila clavata</name>
    <name type="common">Joro spider</name>
    <name type="synonym">Nephila clavata</name>
    <dbReference type="NCBI Taxonomy" id="2740835"/>
    <lineage>
        <taxon>Eukaryota</taxon>
        <taxon>Metazoa</taxon>
        <taxon>Ecdysozoa</taxon>
        <taxon>Arthropoda</taxon>
        <taxon>Chelicerata</taxon>
        <taxon>Arachnida</taxon>
        <taxon>Araneae</taxon>
        <taxon>Araneomorphae</taxon>
        <taxon>Entelegynae</taxon>
        <taxon>Araneoidea</taxon>
        <taxon>Nephilidae</taxon>
        <taxon>Trichonephila</taxon>
    </lineage>
</organism>
<name>A0A8X6LJL2_TRICU</name>
<dbReference type="OrthoDB" id="8195826at2759"/>
<reference evidence="1" key="1">
    <citation type="submission" date="2020-07" db="EMBL/GenBank/DDBJ databases">
        <title>Multicomponent nature underlies the extraordinary mechanical properties of spider dragline silk.</title>
        <authorList>
            <person name="Kono N."/>
            <person name="Nakamura H."/>
            <person name="Mori M."/>
            <person name="Yoshida Y."/>
            <person name="Ohtoshi R."/>
            <person name="Malay A.D."/>
            <person name="Moran D.A.P."/>
            <person name="Tomita M."/>
            <person name="Numata K."/>
            <person name="Arakawa K."/>
        </authorList>
    </citation>
    <scope>NUCLEOTIDE SEQUENCE</scope>
</reference>
<feature type="non-terminal residue" evidence="1">
    <location>
        <position position="66"/>
    </location>
</feature>
<keyword evidence="2" id="KW-1185">Reference proteome</keyword>
<dbReference type="Proteomes" id="UP000887116">
    <property type="component" value="Unassembled WGS sequence"/>
</dbReference>
<evidence type="ECO:0000313" key="1">
    <source>
        <dbReference type="EMBL" id="GFR10777.1"/>
    </source>
</evidence>